<evidence type="ECO:0000313" key="3">
    <source>
        <dbReference type="Proteomes" id="UP001501803"/>
    </source>
</evidence>
<keyword evidence="1" id="KW-0472">Membrane</keyword>
<accession>A0ABP7KW49</accession>
<dbReference type="Proteomes" id="UP001501803">
    <property type="component" value="Unassembled WGS sequence"/>
</dbReference>
<dbReference type="RefSeq" id="WP_345068521.1">
    <property type="nucleotide sequence ID" value="NZ_BAABCN010000010.1"/>
</dbReference>
<feature type="transmembrane region" description="Helical" evidence="1">
    <location>
        <begin position="14"/>
        <end position="33"/>
    </location>
</feature>
<protein>
    <recommendedName>
        <fullName evidence="4">DUF3592 domain-containing protein</fullName>
    </recommendedName>
</protein>
<feature type="transmembrane region" description="Helical" evidence="1">
    <location>
        <begin position="109"/>
        <end position="131"/>
    </location>
</feature>
<name>A0ABP7KW49_9MICO</name>
<keyword evidence="1" id="KW-0812">Transmembrane</keyword>
<proteinExistence type="predicted"/>
<reference evidence="3" key="1">
    <citation type="journal article" date="2019" name="Int. J. Syst. Evol. Microbiol.">
        <title>The Global Catalogue of Microorganisms (GCM) 10K type strain sequencing project: providing services to taxonomists for standard genome sequencing and annotation.</title>
        <authorList>
            <consortium name="The Broad Institute Genomics Platform"/>
            <consortium name="The Broad Institute Genome Sequencing Center for Infectious Disease"/>
            <person name="Wu L."/>
            <person name="Ma J."/>
        </authorList>
    </citation>
    <scope>NUCLEOTIDE SEQUENCE [LARGE SCALE GENOMIC DNA]</scope>
    <source>
        <strain evidence="3">JCM 17021</strain>
    </source>
</reference>
<dbReference type="EMBL" id="BAABCN010000010">
    <property type="protein sequence ID" value="GAA3887560.1"/>
    <property type="molecule type" value="Genomic_DNA"/>
</dbReference>
<keyword evidence="3" id="KW-1185">Reference proteome</keyword>
<sequence length="133" mass="14852">MNTALDFFGNLAELFSWIGLGLGLVFLVLWLIVRSVSGRWIETDAEVVTESGGVCLRWMSIDGLHERSISAAEYDQLHRADRVRLFYSQHAPERIRFDRIGHGENTLRLLTVLLLGLGAVALVASIVVLFIEA</sequence>
<evidence type="ECO:0008006" key="4">
    <source>
        <dbReference type="Google" id="ProtNLM"/>
    </source>
</evidence>
<evidence type="ECO:0000313" key="2">
    <source>
        <dbReference type="EMBL" id="GAA3887560.1"/>
    </source>
</evidence>
<comment type="caution">
    <text evidence="2">The sequence shown here is derived from an EMBL/GenBank/DDBJ whole genome shotgun (WGS) entry which is preliminary data.</text>
</comment>
<evidence type="ECO:0000256" key="1">
    <source>
        <dbReference type="SAM" id="Phobius"/>
    </source>
</evidence>
<organism evidence="2 3">
    <name type="scientific">Leifsonia kafniensis</name>
    <dbReference type="NCBI Taxonomy" id="475957"/>
    <lineage>
        <taxon>Bacteria</taxon>
        <taxon>Bacillati</taxon>
        <taxon>Actinomycetota</taxon>
        <taxon>Actinomycetes</taxon>
        <taxon>Micrococcales</taxon>
        <taxon>Microbacteriaceae</taxon>
        <taxon>Leifsonia</taxon>
    </lineage>
</organism>
<gene>
    <name evidence="2" type="ORF">GCM10022381_32010</name>
</gene>
<keyword evidence="1" id="KW-1133">Transmembrane helix</keyword>